<dbReference type="InterPro" id="IPR002347">
    <property type="entry name" value="SDR_fam"/>
</dbReference>
<dbReference type="InterPro" id="IPR036291">
    <property type="entry name" value="NAD(P)-bd_dom_sf"/>
</dbReference>
<proteinExistence type="inferred from homology"/>
<dbReference type="PRINTS" id="PR00081">
    <property type="entry name" value="GDHRDH"/>
</dbReference>
<dbReference type="Gene3D" id="3.40.50.720">
    <property type="entry name" value="NAD(P)-binding Rossmann-like Domain"/>
    <property type="match status" value="1"/>
</dbReference>
<dbReference type="RefSeq" id="WP_200789674.1">
    <property type="nucleotide sequence ID" value="NZ_JAEDAO010000001.1"/>
</dbReference>
<evidence type="ECO:0000313" key="2">
    <source>
        <dbReference type="EMBL" id="MBK0394593.1"/>
    </source>
</evidence>
<dbReference type="Pfam" id="PF13561">
    <property type="entry name" value="adh_short_C2"/>
    <property type="match status" value="1"/>
</dbReference>
<keyword evidence="3" id="KW-1185">Reference proteome</keyword>
<organism evidence="2 3">
    <name type="scientific">Ramlibacter algicola</name>
    <dbReference type="NCBI Taxonomy" id="2795217"/>
    <lineage>
        <taxon>Bacteria</taxon>
        <taxon>Pseudomonadati</taxon>
        <taxon>Pseudomonadota</taxon>
        <taxon>Betaproteobacteria</taxon>
        <taxon>Burkholderiales</taxon>
        <taxon>Comamonadaceae</taxon>
        <taxon>Ramlibacter</taxon>
    </lineage>
</organism>
<evidence type="ECO:0000256" key="1">
    <source>
        <dbReference type="ARBA" id="ARBA00006484"/>
    </source>
</evidence>
<evidence type="ECO:0000313" key="3">
    <source>
        <dbReference type="Proteomes" id="UP000617041"/>
    </source>
</evidence>
<protein>
    <submittedName>
        <fullName evidence="2">SDR family oxidoreductase</fullName>
    </submittedName>
</protein>
<dbReference type="AlphaFoldDB" id="A0A934Q486"/>
<reference evidence="2" key="1">
    <citation type="submission" date="2020-12" db="EMBL/GenBank/DDBJ databases">
        <title>Ramlibacter sp. nov., isolated from a freshwater alga, Cryptomonas.</title>
        <authorList>
            <person name="Kim H.M."/>
            <person name="Jeon C.O."/>
        </authorList>
    </citation>
    <scope>NUCLEOTIDE SEQUENCE</scope>
    <source>
        <strain evidence="2">CrO1</strain>
    </source>
</reference>
<dbReference type="PANTHER" id="PTHR42879">
    <property type="entry name" value="3-OXOACYL-(ACYL-CARRIER-PROTEIN) REDUCTASE"/>
    <property type="match status" value="1"/>
</dbReference>
<gene>
    <name evidence="2" type="ORF">I8E28_18455</name>
</gene>
<comment type="caution">
    <text evidence="2">The sequence shown here is derived from an EMBL/GenBank/DDBJ whole genome shotgun (WGS) entry which is preliminary data.</text>
</comment>
<dbReference type="InterPro" id="IPR050259">
    <property type="entry name" value="SDR"/>
</dbReference>
<dbReference type="EMBL" id="JAEDAO010000001">
    <property type="protein sequence ID" value="MBK0394593.1"/>
    <property type="molecule type" value="Genomic_DNA"/>
</dbReference>
<accession>A0A934Q486</accession>
<name>A0A934Q486_9BURK</name>
<dbReference type="SUPFAM" id="SSF51735">
    <property type="entry name" value="NAD(P)-binding Rossmann-fold domains"/>
    <property type="match status" value="1"/>
</dbReference>
<dbReference type="FunFam" id="3.40.50.720:FF:000642">
    <property type="entry name" value="Short-chain dehydrogenase/reductase SDR"/>
    <property type="match status" value="1"/>
</dbReference>
<dbReference type="PANTHER" id="PTHR42879:SF6">
    <property type="entry name" value="NADPH-DEPENDENT REDUCTASE BACG"/>
    <property type="match status" value="1"/>
</dbReference>
<sequence length="265" mass="27631">MDLGIAGRWALVCGASKGLGFGCAQALSREGVHVLLVARGAPALQEAVDRLLADPARPKDAQVLQVAADITTSEGRAAVFAVRKDFDIVVTNAGGPPPGNFRDWERDTWIQAIDANMLAPIELIRATVDGMASRGFGRIVNITSGAVKAPIGTLGLSNGARTGLTGFIAGVAREQKLASANVTINNLLPGAFDTDRLRGNMEGAAKKTGQTFEAVMDARRKTVPAQRYGNAGEFGAICAFLCSQQASYIVGQNILADGGAYPGTF</sequence>
<comment type="similarity">
    <text evidence="1">Belongs to the short-chain dehydrogenases/reductases (SDR) family.</text>
</comment>
<dbReference type="Proteomes" id="UP000617041">
    <property type="component" value="Unassembled WGS sequence"/>
</dbReference>